<dbReference type="InterPro" id="IPR009187">
    <property type="entry name" value="Prok_Ku"/>
</dbReference>
<evidence type="ECO:0000256" key="2">
    <source>
        <dbReference type="ARBA" id="ARBA00023172"/>
    </source>
</evidence>
<dbReference type="RefSeq" id="WP_090033871.1">
    <property type="nucleotide sequence ID" value="NZ_BONM01000036.1"/>
</dbReference>
<comment type="subunit">
    <text evidence="3">Homodimer. Interacts with LigD.</text>
</comment>
<feature type="region of interest" description="Disordered" evidence="4">
    <location>
        <begin position="257"/>
        <end position="379"/>
    </location>
</feature>
<dbReference type="HAMAP" id="MF_01875">
    <property type="entry name" value="Prokaryotic_Ku"/>
    <property type="match status" value="1"/>
</dbReference>
<feature type="domain" description="Ku" evidence="5">
    <location>
        <begin position="52"/>
        <end position="180"/>
    </location>
</feature>
<organism evidence="6 7">
    <name type="scientific">Cellulomonas marina</name>
    <dbReference type="NCBI Taxonomy" id="988821"/>
    <lineage>
        <taxon>Bacteria</taxon>
        <taxon>Bacillati</taxon>
        <taxon>Actinomycetota</taxon>
        <taxon>Actinomycetes</taxon>
        <taxon>Micrococcales</taxon>
        <taxon>Cellulomonadaceae</taxon>
        <taxon>Cellulomonas</taxon>
    </lineage>
</organism>
<evidence type="ECO:0000256" key="3">
    <source>
        <dbReference type="HAMAP-Rule" id="MF_01875"/>
    </source>
</evidence>
<evidence type="ECO:0000256" key="4">
    <source>
        <dbReference type="SAM" id="MobiDB-lite"/>
    </source>
</evidence>
<keyword evidence="7" id="KW-1185">Reference proteome</keyword>
<accession>A0A1I0ZVN2</accession>
<comment type="function">
    <text evidence="3">With LigD forms a non-homologous end joining (NHEJ) DNA repair enzyme, which repairs dsDNA breaks with reduced fidelity. Binds linear dsDNA with 5'- and 3'- overhangs but not closed circular dsDNA nor ssDNA. Recruits and stimulates the ligase activity of LigD.</text>
</comment>
<keyword evidence="2 3" id="KW-0233">DNA recombination</keyword>
<dbReference type="AlphaFoldDB" id="A0A1I0ZVN2"/>
<dbReference type="Gene3D" id="2.40.290.10">
    <property type="match status" value="1"/>
</dbReference>
<evidence type="ECO:0000313" key="6">
    <source>
        <dbReference type="EMBL" id="SFB29607.1"/>
    </source>
</evidence>
<dbReference type="NCBIfam" id="TIGR02772">
    <property type="entry name" value="Ku_bact"/>
    <property type="match status" value="1"/>
</dbReference>
<dbReference type="SUPFAM" id="SSF100939">
    <property type="entry name" value="SPOC domain-like"/>
    <property type="match status" value="1"/>
</dbReference>
<dbReference type="FunFam" id="2.40.290.10:FF:000004">
    <property type="entry name" value="Non-homologous end joining protein Ku"/>
    <property type="match status" value="1"/>
</dbReference>
<dbReference type="SMART" id="SM00559">
    <property type="entry name" value="Ku78"/>
    <property type="match status" value="1"/>
</dbReference>
<dbReference type="GO" id="GO:0006303">
    <property type="term" value="P:double-strand break repair via nonhomologous end joining"/>
    <property type="evidence" value="ECO:0007669"/>
    <property type="project" value="UniProtKB-UniRule"/>
</dbReference>
<dbReference type="STRING" id="988821.SAMN05421867_11319"/>
<dbReference type="OrthoDB" id="9795084at2"/>
<dbReference type="InterPro" id="IPR006164">
    <property type="entry name" value="DNA_bd_Ku70/Ku80"/>
</dbReference>
<sequence>MRPIWKGAVAFGLVNVPVKLYGATGEHEVSLHQVHRADGGRIRYKKVCSIDGEPVEMAQIAKGYETADGELVVLTDDDLANLPLTTSREIEVLEFVPAEQVDPILLGKTYYLEPDKTAAKPYALLRGALEQSERMAVVKVALRQRESMAVLRVRGKVICLQTLLWPDEVRAADFPVLDAEVNVRPQELTMASSLVESLAADFDTSEFHDRYEAALTALIEQKISAGRTQAVPAVEEPAGGGGGEVVDLLAALQRSVERARAGRPAGDAGADGTSSGASSGTSSSAGTATAAEAGADDDAQDAAPAKPTRATRSRKRTEDGDEPAPARSRSRTRAAADEDEAPAPARRSRSTKAAAAPTDESAEDTGEKTPARRTRRKAS</sequence>
<protein>
    <recommendedName>
        <fullName evidence="3">Non-homologous end joining protein Ku</fullName>
    </recommendedName>
</protein>
<comment type="similarity">
    <text evidence="3">Belongs to the prokaryotic Ku family.</text>
</comment>
<evidence type="ECO:0000259" key="5">
    <source>
        <dbReference type="SMART" id="SM00559"/>
    </source>
</evidence>
<dbReference type="GO" id="GO:0003690">
    <property type="term" value="F:double-stranded DNA binding"/>
    <property type="evidence" value="ECO:0007669"/>
    <property type="project" value="UniProtKB-UniRule"/>
</dbReference>
<evidence type="ECO:0000313" key="7">
    <source>
        <dbReference type="Proteomes" id="UP000199012"/>
    </source>
</evidence>
<dbReference type="InterPro" id="IPR016194">
    <property type="entry name" value="SPOC-like_C_dom_sf"/>
</dbReference>
<dbReference type="PANTHER" id="PTHR41251:SF1">
    <property type="entry name" value="NON-HOMOLOGOUS END JOINING PROTEIN KU"/>
    <property type="match status" value="1"/>
</dbReference>
<keyword evidence="1 3" id="KW-0238">DNA-binding</keyword>
<dbReference type="PANTHER" id="PTHR41251">
    <property type="entry name" value="NON-HOMOLOGOUS END JOINING PROTEIN KU"/>
    <property type="match status" value="1"/>
</dbReference>
<dbReference type="EMBL" id="FOKA01000013">
    <property type="protein sequence ID" value="SFB29607.1"/>
    <property type="molecule type" value="Genomic_DNA"/>
</dbReference>
<name>A0A1I0ZVN2_9CELL</name>
<proteinExistence type="inferred from homology"/>
<keyword evidence="3" id="KW-0234">DNA repair</keyword>
<gene>
    <name evidence="3" type="primary">ku</name>
    <name evidence="6" type="ORF">SAMN05421867_11319</name>
</gene>
<keyword evidence="3" id="KW-0227">DNA damage</keyword>
<evidence type="ECO:0000256" key="1">
    <source>
        <dbReference type="ARBA" id="ARBA00023125"/>
    </source>
</evidence>
<dbReference type="Pfam" id="PF02735">
    <property type="entry name" value="Ku"/>
    <property type="match status" value="1"/>
</dbReference>
<dbReference type="Proteomes" id="UP000199012">
    <property type="component" value="Unassembled WGS sequence"/>
</dbReference>
<dbReference type="GO" id="GO:0006310">
    <property type="term" value="P:DNA recombination"/>
    <property type="evidence" value="ECO:0007669"/>
    <property type="project" value="UniProtKB-KW"/>
</dbReference>
<dbReference type="CDD" id="cd00789">
    <property type="entry name" value="KU_like"/>
    <property type="match status" value="1"/>
</dbReference>
<feature type="compositionally biased region" description="Low complexity" evidence="4">
    <location>
        <begin position="262"/>
        <end position="293"/>
    </location>
</feature>
<reference evidence="6 7" key="1">
    <citation type="submission" date="2016-10" db="EMBL/GenBank/DDBJ databases">
        <authorList>
            <person name="de Groot N.N."/>
        </authorList>
    </citation>
    <scope>NUCLEOTIDE SEQUENCE [LARGE SCALE GENOMIC DNA]</scope>
    <source>
        <strain evidence="6 7">CGMCC 4.6945</strain>
    </source>
</reference>